<dbReference type="InterPro" id="IPR036390">
    <property type="entry name" value="WH_DNA-bd_sf"/>
</dbReference>
<dbReference type="PANTHER" id="PTHR28637:SF1">
    <property type="entry name" value="DNA REPLICATION FACTOR CDT1"/>
    <property type="match status" value="1"/>
</dbReference>
<protein>
    <recommendedName>
        <fullName evidence="4">CDT1 Geminin-binding domain-containing protein</fullName>
    </recommendedName>
</protein>
<evidence type="ECO:0000256" key="1">
    <source>
        <dbReference type="ARBA" id="ARBA00008356"/>
    </source>
</evidence>
<dbReference type="InterPro" id="IPR014939">
    <property type="entry name" value="CDT1_Gemini-bd-like"/>
</dbReference>
<dbReference type="GO" id="GO:0070182">
    <property type="term" value="F:DNA polymerase binding"/>
    <property type="evidence" value="ECO:0007669"/>
    <property type="project" value="TreeGrafter"/>
</dbReference>
<dbReference type="GO" id="GO:0000278">
    <property type="term" value="P:mitotic cell cycle"/>
    <property type="evidence" value="ECO:0007669"/>
    <property type="project" value="TreeGrafter"/>
</dbReference>
<evidence type="ECO:0000313" key="5">
    <source>
        <dbReference type="EMBL" id="CAG9320857.1"/>
    </source>
</evidence>
<keyword evidence="6" id="KW-1185">Reference proteome</keyword>
<organism evidence="5 6">
    <name type="scientific">Blepharisma stoltei</name>
    <dbReference type="NCBI Taxonomy" id="1481888"/>
    <lineage>
        <taxon>Eukaryota</taxon>
        <taxon>Sar</taxon>
        <taxon>Alveolata</taxon>
        <taxon>Ciliophora</taxon>
        <taxon>Postciliodesmatophora</taxon>
        <taxon>Heterotrichea</taxon>
        <taxon>Heterotrichida</taxon>
        <taxon>Blepharismidae</taxon>
        <taxon>Blepharisma</taxon>
    </lineage>
</organism>
<dbReference type="Gene3D" id="1.10.10.1420">
    <property type="entry name" value="DNA replication factor Cdt1, C-terminal WH domain"/>
    <property type="match status" value="1"/>
</dbReference>
<comment type="caution">
    <text evidence="5">The sequence shown here is derived from an EMBL/GenBank/DDBJ whole genome shotgun (WGS) entry which is preliminary data.</text>
</comment>
<gene>
    <name evidence="5" type="ORF">BSTOLATCC_MIC27435</name>
</gene>
<sequence>MKQTTLSTHFPSVKPDLDSATRKRKHKENDDESLHVSKILKLEPTQTQRVDPRICKSLNGDFEKSASEPIQAQKLKVLLTPPSQVPLLSQKTQDLIETLKKRNLDRPRKEVDEVLSSVTAKEKYQDLLDPQRALALPYKYRRLLDLLEAADTSLNCEIRLKNHISFENIKRAVSETYKLKFDLTQLQQMLYVIPTIYRMTWLKKNAREFDLIMDFPENLPKIENQITRDLIEVRKSHFRKGLIEIIKQYHEAFLSSLPSRPQIDPEKLKTWHSSFDLHNLPDLPLKDLPDKPDSPVIPNISDIYELGFSRNKLLKNVFEGISENKEINIAETPVTGENTPIKGLSLEISNQILAKEAAFIEESLQMESPEKKAKQVRAQRLINMCELMKALFSVHKTPSIFFSCLVKKIKNNCKGLAKEVIEEDVKEIVDLFPNWISIFNTNSGDVVRMNRKHEAMMVDLIEEIQKKYN</sequence>
<dbReference type="SUPFAM" id="SSF46785">
    <property type="entry name" value="Winged helix' DNA-binding domain"/>
    <property type="match status" value="1"/>
</dbReference>
<feature type="domain" description="CDT1 Geminin-binding" evidence="4">
    <location>
        <begin position="136"/>
        <end position="290"/>
    </location>
</feature>
<dbReference type="InterPro" id="IPR032054">
    <property type="entry name" value="Cdt1_C"/>
</dbReference>
<dbReference type="PANTHER" id="PTHR28637">
    <property type="entry name" value="DNA REPLICATION FACTOR CDT1"/>
    <property type="match status" value="1"/>
</dbReference>
<comment type="similarity">
    <text evidence="1">Belongs to the Cdt1 family.</text>
</comment>
<dbReference type="EMBL" id="CAJZBQ010000027">
    <property type="protein sequence ID" value="CAG9320857.1"/>
    <property type="molecule type" value="Genomic_DNA"/>
</dbReference>
<dbReference type="GO" id="GO:0003677">
    <property type="term" value="F:DNA binding"/>
    <property type="evidence" value="ECO:0007669"/>
    <property type="project" value="InterPro"/>
</dbReference>
<dbReference type="AlphaFoldDB" id="A0AAU9IYM2"/>
<dbReference type="SMART" id="SM01075">
    <property type="entry name" value="CDT1"/>
    <property type="match status" value="1"/>
</dbReference>
<accession>A0AAU9IYM2</accession>
<feature type="compositionally biased region" description="Polar residues" evidence="3">
    <location>
        <begin position="1"/>
        <end position="10"/>
    </location>
</feature>
<dbReference type="InterPro" id="IPR038090">
    <property type="entry name" value="Cdt1_C_WH_dom_sf"/>
</dbReference>
<evidence type="ECO:0000313" key="6">
    <source>
        <dbReference type="Proteomes" id="UP001162131"/>
    </source>
</evidence>
<keyword evidence="2" id="KW-0131">Cell cycle</keyword>
<dbReference type="Proteomes" id="UP001162131">
    <property type="component" value="Unassembled WGS sequence"/>
</dbReference>
<name>A0AAU9IYM2_9CILI</name>
<dbReference type="GO" id="GO:0005634">
    <property type="term" value="C:nucleus"/>
    <property type="evidence" value="ECO:0007669"/>
    <property type="project" value="TreeGrafter"/>
</dbReference>
<reference evidence="5" key="1">
    <citation type="submission" date="2021-09" db="EMBL/GenBank/DDBJ databases">
        <authorList>
            <consortium name="AG Swart"/>
            <person name="Singh M."/>
            <person name="Singh A."/>
            <person name="Seah K."/>
            <person name="Emmerich C."/>
        </authorList>
    </citation>
    <scope>NUCLEOTIDE SEQUENCE</scope>
    <source>
        <strain evidence="5">ATCC30299</strain>
    </source>
</reference>
<dbReference type="Pfam" id="PF16679">
    <property type="entry name" value="CDT1_C"/>
    <property type="match status" value="1"/>
</dbReference>
<evidence type="ECO:0000256" key="2">
    <source>
        <dbReference type="ARBA" id="ARBA00023306"/>
    </source>
</evidence>
<evidence type="ECO:0000256" key="3">
    <source>
        <dbReference type="SAM" id="MobiDB-lite"/>
    </source>
</evidence>
<feature type="region of interest" description="Disordered" evidence="3">
    <location>
        <begin position="1"/>
        <end position="35"/>
    </location>
</feature>
<feature type="compositionally biased region" description="Basic and acidic residues" evidence="3">
    <location>
        <begin position="15"/>
        <end position="35"/>
    </location>
</feature>
<dbReference type="GO" id="GO:0071163">
    <property type="term" value="P:DNA replication preinitiation complex assembly"/>
    <property type="evidence" value="ECO:0007669"/>
    <property type="project" value="InterPro"/>
</dbReference>
<dbReference type="GO" id="GO:0030174">
    <property type="term" value="P:regulation of DNA-templated DNA replication initiation"/>
    <property type="evidence" value="ECO:0007669"/>
    <property type="project" value="InterPro"/>
</dbReference>
<evidence type="ECO:0000259" key="4">
    <source>
        <dbReference type="SMART" id="SM01075"/>
    </source>
</evidence>
<dbReference type="GO" id="GO:0000076">
    <property type="term" value="P:DNA replication checkpoint signaling"/>
    <property type="evidence" value="ECO:0007669"/>
    <property type="project" value="TreeGrafter"/>
</dbReference>
<dbReference type="InterPro" id="IPR045173">
    <property type="entry name" value="Cdt1"/>
</dbReference>
<dbReference type="Pfam" id="PF08839">
    <property type="entry name" value="CDT1"/>
    <property type="match status" value="1"/>
</dbReference>
<proteinExistence type="inferred from homology"/>